<dbReference type="EMBL" id="JADBEL010000042">
    <property type="protein sequence ID" value="MBE1556945.1"/>
    <property type="molecule type" value="Genomic_DNA"/>
</dbReference>
<feature type="coiled-coil region" evidence="1">
    <location>
        <begin position="171"/>
        <end position="198"/>
    </location>
</feature>
<feature type="domain" description="HTH merR-type" evidence="2">
    <location>
        <begin position="9"/>
        <end position="70"/>
    </location>
</feature>
<dbReference type="RefSeq" id="WP_192600546.1">
    <property type="nucleotide sequence ID" value="NZ_JADBEL010000042.1"/>
</dbReference>
<comment type="caution">
    <text evidence="3">The sequence shown here is derived from an EMBL/GenBank/DDBJ whole genome shotgun (WGS) entry which is preliminary data.</text>
</comment>
<dbReference type="Proteomes" id="UP000658225">
    <property type="component" value="Unassembled WGS sequence"/>
</dbReference>
<organism evidence="3 4">
    <name type="scientific">Sporosarcina limicola</name>
    <dbReference type="NCBI Taxonomy" id="34101"/>
    <lineage>
        <taxon>Bacteria</taxon>
        <taxon>Bacillati</taxon>
        <taxon>Bacillota</taxon>
        <taxon>Bacilli</taxon>
        <taxon>Bacillales</taxon>
        <taxon>Caryophanaceae</taxon>
        <taxon>Sporosarcina</taxon>
    </lineage>
</organism>
<keyword evidence="1" id="KW-0175">Coiled coil</keyword>
<evidence type="ECO:0000259" key="2">
    <source>
        <dbReference type="Pfam" id="PF13411"/>
    </source>
</evidence>
<gene>
    <name evidence="3" type="ORF">H4683_004071</name>
</gene>
<dbReference type="InterPro" id="IPR000551">
    <property type="entry name" value="MerR-type_HTH_dom"/>
</dbReference>
<evidence type="ECO:0000313" key="3">
    <source>
        <dbReference type="EMBL" id="MBE1556945.1"/>
    </source>
</evidence>
<keyword evidence="4" id="KW-1185">Reference proteome</keyword>
<reference evidence="3" key="1">
    <citation type="submission" date="2020-10" db="EMBL/GenBank/DDBJ databases">
        <title>Genomic Encyclopedia of Type Strains, Phase IV (KMG-IV): sequencing the most valuable type-strain genomes for metagenomic binning, comparative biology and taxonomic classification.</title>
        <authorList>
            <person name="Goeker M."/>
        </authorList>
    </citation>
    <scope>NUCLEOTIDE SEQUENCE</scope>
    <source>
        <strain evidence="3">DSM 13886</strain>
    </source>
</reference>
<name>A0A927MM97_9BACL</name>
<evidence type="ECO:0000313" key="4">
    <source>
        <dbReference type="Proteomes" id="UP000658225"/>
    </source>
</evidence>
<accession>A0A927MM97</accession>
<proteinExistence type="predicted"/>
<dbReference type="Pfam" id="PF13411">
    <property type="entry name" value="MerR_1"/>
    <property type="match status" value="1"/>
</dbReference>
<dbReference type="Gene3D" id="1.10.1660.10">
    <property type="match status" value="1"/>
</dbReference>
<sequence>MDNVINTSMKTSEIASRLGLETVTIRKYCLELEKRGFVFQRNDGKNRDFTSKDLNALSQMKHLIEVAKMSRVAAANVVVAGHGTSDDTGSESPSVSVSLFKTDGTRGLDEVQRYLDQQDDLIRNVQNVNIAVISMKEMMVGFQQQLATVTEENHALKGARRSQYTTDFLTVHRLKIKLREEAEALWQLEQEEKRLIKRWFRKSEENHLEKDRFIRNFVDANLEESLKIEIND</sequence>
<dbReference type="GO" id="GO:0003677">
    <property type="term" value="F:DNA binding"/>
    <property type="evidence" value="ECO:0007669"/>
    <property type="project" value="InterPro"/>
</dbReference>
<dbReference type="AlphaFoldDB" id="A0A927MM97"/>
<evidence type="ECO:0000256" key="1">
    <source>
        <dbReference type="SAM" id="Coils"/>
    </source>
</evidence>
<protein>
    <submittedName>
        <fullName evidence="3">Transcriptional regulator</fullName>
    </submittedName>
</protein>
<dbReference type="GO" id="GO:0006355">
    <property type="term" value="P:regulation of DNA-templated transcription"/>
    <property type="evidence" value="ECO:0007669"/>
    <property type="project" value="InterPro"/>
</dbReference>